<protein>
    <submittedName>
        <fullName evidence="2">Uncharacterized protein</fullName>
    </submittedName>
</protein>
<dbReference type="EMBL" id="CP017916">
    <property type="protein sequence ID" value="ARP38897.1"/>
    <property type="molecule type" value="Genomic_DNA"/>
</dbReference>
<proteinExistence type="predicted"/>
<evidence type="ECO:0000313" key="2">
    <source>
        <dbReference type="EMBL" id="ARP38897.1"/>
    </source>
</evidence>
<name>A0AA34TQ62_9VIBR</name>
<dbReference type="Proteomes" id="UP000194136">
    <property type="component" value="Chromosome 1"/>
</dbReference>
<reference evidence="2 3" key="1">
    <citation type="submission" date="2016-10" db="EMBL/GenBank/DDBJ databases">
        <title>The High Quality Genome of Vibrio splendidus K08M4.</title>
        <authorList>
            <person name="Wendling C."/>
            <person name="Chibani C.M."/>
            <person name="Hertel R."/>
            <person name="Sproer C."/>
            <person name="Bunk B."/>
            <person name="Overmann J."/>
            <person name="Roth O."/>
            <person name="Liesegang H."/>
        </authorList>
    </citation>
    <scope>NUCLEOTIDE SEQUENCE [LARGE SCALE GENOMIC DNA]</scope>
    <source>
        <strain evidence="2 3">K08M4</strain>
    </source>
</reference>
<organism evidence="2 3">
    <name type="scientific">Vibrio syngnathi</name>
    <dbReference type="NCBI Taxonomy" id="3034029"/>
    <lineage>
        <taxon>Bacteria</taxon>
        <taxon>Pseudomonadati</taxon>
        <taxon>Pseudomonadota</taxon>
        <taxon>Gammaproteobacteria</taxon>
        <taxon>Vibrionales</taxon>
        <taxon>Vibrionaceae</taxon>
        <taxon>Vibrio</taxon>
    </lineage>
</organism>
<keyword evidence="1" id="KW-0472">Membrane</keyword>
<evidence type="ECO:0000313" key="3">
    <source>
        <dbReference type="Proteomes" id="UP000194136"/>
    </source>
</evidence>
<feature type="transmembrane region" description="Helical" evidence="1">
    <location>
        <begin position="29"/>
        <end position="50"/>
    </location>
</feature>
<gene>
    <name evidence="2" type="ORF">K08M4_21640</name>
</gene>
<dbReference type="KEGG" id="vsy:K08M4_21640"/>
<sequence length="298" mass="34065">MECKHGKMLSNKRQANKENTLEFLGPDTYSSQIGTLVLTISILCLLLSLFKSDKTHVTKLFAIMLVAAIALFSSHWGTYFAAIFIVATAVTELEFLQNLAAIIRKDENYFNYRKEALSREDAIKRKLQEEIEQELDSVPDTNEDNKYKIDLSQIQDLSRPDSMRLSFDVEDKALSYASSEFGSIERGVRLRTKGKSAEYDGLKTTGEINQIFEVKWTRNNMSFPFMHHSIRRAAEIRERHKEITGKDPEVYLLLVTNTKTSLSEVQIDRLQATASEQNVSLRFYSLSEIGFDVTHEIA</sequence>
<keyword evidence="3" id="KW-1185">Reference proteome</keyword>
<keyword evidence="1" id="KW-0812">Transmembrane</keyword>
<keyword evidence="1" id="KW-1133">Transmembrane helix</keyword>
<evidence type="ECO:0000256" key="1">
    <source>
        <dbReference type="SAM" id="Phobius"/>
    </source>
</evidence>
<accession>A0AA34TQ62</accession>
<dbReference type="AlphaFoldDB" id="A0AA34TQ62"/>